<dbReference type="InterPro" id="IPR011059">
    <property type="entry name" value="Metal-dep_hydrolase_composite"/>
</dbReference>
<name>A0A926HUC7_9FIRM</name>
<dbReference type="Gene3D" id="3.20.20.140">
    <property type="entry name" value="Metal-dependent hydrolases"/>
    <property type="match status" value="1"/>
</dbReference>
<accession>A0A926HUC7</accession>
<sequence length="381" mass="40488">MLLTNAKLFTGESWIADGFVETEGEKIARVGPMEELAAGQAGALDVGGRIVCPGFVEAHCHLGLWEDGTPERFFDGNEDKSGAVLAELRALDALNPREPSFAAARAAGVTTVVTGPGSANPIGGQLIAVETAGVCVDDMVVREPCALKMALGENPRGGKETQPTVRMTTAALIRGAFCRAREYGERRAAGRADYSLRDETLLRALCGELPVHIHAHRADDIFTALRLAREFGLDCVLIHCTEGHLIARELAEAGARAVVGPGLTFASKPELRNLSFETPGALERAGVLTAITTDHPETPVWALPVCAALAVRAGMDHDAALRAITSNAAKICGIDGRKGSLRPGTDADFCIFSRDPLDIQARPDAVYIRGERVFTTEEASR</sequence>
<dbReference type="PANTHER" id="PTHR43135">
    <property type="entry name" value="ALPHA-D-RIBOSE 1-METHYLPHOSPHONATE 5-TRIPHOSPHATE DIPHOSPHATASE"/>
    <property type="match status" value="1"/>
</dbReference>
<dbReference type="EMBL" id="JACRSP010000003">
    <property type="protein sequence ID" value="MBC8536779.1"/>
    <property type="molecule type" value="Genomic_DNA"/>
</dbReference>
<gene>
    <name evidence="2" type="ORF">H8695_08780</name>
</gene>
<dbReference type="CDD" id="cd01309">
    <property type="entry name" value="Met_dep_hydrolase_C"/>
    <property type="match status" value="1"/>
</dbReference>
<dbReference type="SUPFAM" id="SSF51556">
    <property type="entry name" value="Metallo-dependent hydrolases"/>
    <property type="match status" value="1"/>
</dbReference>
<evidence type="ECO:0000259" key="1">
    <source>
        <dbReference type="Pfam" id="PF07969"/>
    </source>
</evidence>
<dbReference type="AlphaFoldDB" id="A0A926HUC7"/>
<dbReference type="GO" id="GO:0016810">
    <property type="term" value="F:hydrolase activity, acting on carbon-nitrogen (but not peptide) bonds"/>
    <property type="evidence" value="ECO:0007669"/>
    <property type="project" value="InterPro"/>
</dbReference>
<dbReference type="InterPro" id="IPR013108">
    <property type="entry name" value="Amidohydro_3"/>
</dbReference>
<comment type="caution">
    <text evidence="2">The sequence shown here is derived from an EMBL/GenBank/DDBJ whole genome shotgun (WGS) entry which is preliminary data.</text>
</comment>
<dbReference type="RefSeq" id="WP_249300670.1">
    <property type="nucleotide sequence ID" value="NZ_JACRSP010000003.1"/>
</dbReference>
<protein>
    <submittedName>
        <fullName evidence="2">Amidohydrolase</fullName>
    </submittedName>
</protein>
<dbReference type="InterPro" id="IPR032466">
    <property type="entry name" value="Metal_Hydrolase"/>
</dbReference>
<dbReference type="InterPro" id="IPR051781">
    <property type="entry name" value="Metallo-dep_Hydrolase"/>
</dbReference>
<dbReference type="Pfam" id="PF07969">
    <property type="entry name" value="Amidohydro_3"/>
    <property type="match status" value="1"/>
</dbReference>
<evidence type="ECO:0000313" key="2">
    <source>
        <dbReference type="EMBL" id="MBC8536779.1"/>
    </source>
</evidence>
<keyword evidence="3" id="KW-1185">Reference proteome</keyword>
<feature type="domain" description="Amidohydrolase 3" evidence="1">
    <location>
        <begin position="208"/>
        <end position="374"/>
    </location>
</feature>
<dbReference type="Proteomes" id="UP000620366">
    <property type="component" value="Unassembled WGS sequence"/>
</dbReference>
<organism evidence="2 3">
    <name type="scientific">Feifania hominis</name>
    <dbReference type="NCBI Taxonomy" id="2763660"/>
    <lineage>
        <taxon>Bacteria</taxon>
        <taxon>Bacillati</taxon>
        <taxon>Bacillota</taxon>
        <taxon>Clostridia</taxon>
        <taxon>Eubacteriales</taxon>
        <taxon>Feifaniaceae</taxon>
        <taxon>Feifania</taxon>
    </lineage>
</organism>
<proteinExistence type="predicted"/>
<dbReference type="PANTHER" id="PTHR43135:SF3">
    <property type="entry name" value="ALPHA-D-RIBOSE 1-METHYLPHOSPHONATE 5-TRIPHOSPHATE DIPHOSPHATASE"/>
    <property type="match status" value="1"/>
</dbReference>
<reference evidence="2" key="1">
    <citation type="submission" date="2020-08" db="EMBL/GenBank/DDBJ databases">
        <title>Genome public.</title>
        <authorList>
            <person name="Liu C."/>
            <person name="Sun Q."/>
        </authorList>
    </citation>
    <scope>NUCLEOTIDE SEQUENCE</scope>
    <source>
        <strain evidence="2">BX7</strain>
    </source>
</reference>
<evidence type="ECO:0000313" key="3">
    <source>
        <dbReference type="Proteomes" id="UP000620366"/>
    </source>
</evidence>
<dbReference type="SUPFAM" id="SSF51338">
    <property type="entry name" value="Composite domain of metallo-dependent hydrolases"/>
    <property type="match status" value="1"/>
</dbReference>